<feature type="transmembrane region" description="Helical" evidence="2">
    <location>
        <begin position="344"/>
        <end position="368"/>
    </location>
</feature>
<feature type="transmembrane region" description="Helical" evidence="2">
    <location>
        <begin position="552"/>
        <end position="573"/>
    </location>
</feature>
<reference evidence="3 4" key="1">
    <citation type="submission" date="2023-10" db="EMBL/GenBank/DDBJ databases">
        <title>The genome sequence of Streptomyces sp. HUAS YS2.</title>
        <authorList>
            <person name="Mo P."/>
        </authorList>
    </citation>
    <scope>NUCLEOTIDE SEQUENCE [LARGE SCALE GENOMIC DNA]</scope>
    <source>
        <strain evidence="3 4">HUAS YS2</strain>
    </source>
</reference>
<dbReference type="InterPro" id="IPR058062">
    <property type="entry name" value="SCO7613_C"/>
</dbReference>
<feature type="transmembrane region" description="Helical" evidence="2">
    <location>
        <begin position="755"/>
        <end position="773"/>
    </location>
</feature>
<feature type="transmembrane region" description="Helical" evidence="2">
    <location>
        <begin position="780"/>
        <end position="801"/>
    </location>
</feature>
<feature type="transmembrane region" description="Helical" evidence="2">
    <location>
        <begin position="186"/>
        <end position="206"/>
    </location>
</feature>
<evidence type="ECO:0000313" key="4">
    <source>
        <dbReference type="Proteomes" id="UP001301731"/>
    </source>
</evidence>
<feature type="transmembrane region" description="Helical" evidence="2">
    <location>
        <begin position="679"/>
        <end position="697"/>
    </location>
</feature>
<keyword evidence="2" id="KW-1133">Transmembrane helix</keyword>
<evidence type="ECO:0000256" key="2">
    <source>
        <dbReference type="SAM" id="Phobius"/>
    </source>
</evidence>
<feature type="transmembrane region" description="Helical" evidence="2">
    <location>
        <begin position="238"/>
        <end position="258"/>
    </location>
</feature>
<keyword evidence="2" id="KW-0812">Transmembrane</keyword>
<feature type="transmembrane region" description="Helical" evidence="2">
    <location>
        <begin position="100"/>
        <end position="121"/>
    </location>
</feature>
<feature type="transmembrane region" description="Helical" evidence="2">
    <location>
        <begin position="580"/>
        <end position="599"/>
    </location>
</feature>
<sequence>MENVLPPADELVLVDRELAQLDARRSHLLARRAWLLQVLRAPAAPVPAPAAAAAGWTVPPRPAPDSTPPSAQNVLLTLGGVLLTIAAIAFTLVSWGSMGIGGRAAVLGVVTSATLAAPVALLRRGLVSTAESVGALGLVLTILDAYALHAVALSDTDGVAYTAAASAVLAGTWTAYGLALGGRLRIPLPVAVVTAQLSLPLAAVAADAGAYPLGWAALVTAAADAALVLWVKRPSVRMTAAVGLCVTGGWALLTGGWFSLTDAVPGAGLLLAGGALALFVGWRTPAVTVFGAVVAALAAVAAVGGVLRSVLPGDDWMVPGYVACAVALAAVLRTTLPKPVKQGAVGAGAGVLGVGVLWALPPVAAVLLDSVVRTTPVWSGPSSPKFSDYPATAPLVLLTAVAALVPLRRVWSRCLALLLTWATVLSLPVSLDLPHPARLTLLLLTAVAAVAVACLPEHLLRGVRTPEPEAAPATEAASEASEASSTGAAESEAPAAGAFGPPTWPGWGGTGAPKPVRAAASVAPATAVAWSAFGAGLASAAGALAAGLDTRAGTFTVLGVLLGLFVAAAAFGVRAVRTVAACLAVAAGAGLVLAGARAAELPDHRTAVWLLVVPTATVGLGARLRRHPLVLPVELSGAAVGLLAIGLAADRPPVLSMVLAVCGVLAAAAAVLPEGRRAAGWTAAVLFVLATWVRLAASDVTTPEAYTLPVTLPALAVGVLRRRKDPEASSWTAYGPGLSATLVPSLFAAWTDPHWGRPLLLGLCALAVTLLGARHRLQALLVLGGAVLALDALHELAPYVVQVVGALPRWLPPALAGLLLLAVGATYEQRLRDARRLREKLGRMR</sequence>
<feature type="transmembrane region" description="Helical" evidence="2">
    <location>
        <begin position="159"/>
        <end position="179"/>
    </location>
</feature>
<dbReference type="NCBIfam" id="NF047321">
    <property type="entry name" value="SCO7613_CTERM"/>
    <property type="match status" value="1"/>
</dbReference>
<evidence type="ECO:0008006" key="5">
    <source>
        <dbReference type="Google" id="ProtNLM"/>
    </source>
</evidence>
<feature type="transmembrane region" description="Helical" evidence="2">
    <location>
        <begin position="605"/>
        <end position="622"/>
    </location>
</feature>
<accession>A0ABZ0M120</accession>
<evidence type="ECO:0000256" key="1">
    <source>
        <dbReference type="SAM" id="MobiDB-lite"/>
    </source>
</evidence>
<feature type="transmembrane region" description="Helical" evidence="2">
    <location>
        <begin position="437"/>
        <end position="455"/>
    </location>
</feature>
<feature type="transmembrane region" description="Helical" evidence="2">
    <location>
        <begin position="654"/>
        <end position="672"/>
    </location>
</feature>
<feature type="transmembrane region" description="Helical" evidence="2">
    <location>
        <begin position="629"/>
        <end position="648"/>
    </location>
</feature>
<organism evidence="3 4">
    <name type="scientific">Streptomyces solicathayae</name>
    <dbReference type="NCBI Taxonomy" id="3081768"/>
    <lineage>
        <taxon>Bacteria</taxon>
        <taxon>Bacillati</taxon>
        <taxon>Actinomycetota</taxon>
        <taxon>Actinomycetes</taxon>
        <taxon>Kitasatosporales</taxon>
        <taxon>Streptomycetaceae</taxon>
        <taxon>Streptomyces</taxon>
    </lineage>
</organism>
<protein>
    <recommendedName>
        <fullName evidence="5">Integral membrane protein</fullName>
    </recommendedName>
</protein>
<feature type="region of interest" description="Disordered" evidence="1">
    <location>
        <begin position="466"/>
        <end position="504"/>
    </location>
</feature>
<feature type="transmembrane region" description="Helical" evidence="2">
    <location>
        <begin position="74"/>
        <end position="94"/>
    </location>
</feature>
<feature type="transmembrane region" description="Helical" evidence="2">
    <location>
        <begin position="316"/>
        <end position="332"/>
    </location>
</feature>
<dbReference type="RefSeq" id="WP_318108028.1">
    <property type="nucleotide sequence ID" value="NZ_CP137573.1"/>
</dbReference>
<gene>
    <name evidence="3" type="ORF">R2D22_30440</name>
</gene>
<feature type="transmembrane region" description="Helical" evidence="2">
    <location>
        <begin position="527"/>
        <end position="546"/>
    </location>
</feature>
<name>A0ABZ0M120_9ACTN</name>
<feature type="transmembrane region" description="Helical" evidence="2">
    <location>
        <begin position="388"/>
        <end position="407"/>
    </location>
</feature>
<feature type="transmembrane region" description="Helical" evidence="2">
    <location>
        <begin position="289"/>
        <end position="310"/>
    </location>
</feature>
<feature type="compositionally biased region" description="Low complexity" evidence="1">
    <location>
        <begin position="468"/>
        <end position="501"/>
    </location>
</feature>
<feature type="transmembrane region" description="Helical" evidence="2">
    <location>
        <begin position="414"/>
        <end position="431"/>
    </location>
</feature>
<proteinExistence type="predicted"/>
<feature type="transmembrane region" description="Helical" evidence="2">
    <location>
        <begin position="264"/>
        <end position="282"/>
    </location>
</feature>
<feature type="transmembrane region" description="Helical" evidence="2">
    <location>
        <begin position="133"/>
        <end position="153"/>
    </location>
</feature>
<dbReference type="EMBL" id="CP137573">
    <property type="protein sequence ID" value="WOX25463.1"/>
    <property type="molecule type" value="Genomic_DNA"/>
</dbReference>
<evidence type="ECO:0000313" key="3">
    <source>
        <dbReference type="EMBL" id="WOX25463.1"/>
    </source>
</evidence>
<feature type="transmembrane region" description="Helical" evidence="2">
    <location>
        <begin position="807"/>
        <end position="827"/>
    </location>
</feature>
<keyword evidence="2" id="KW-0472">Membrane</keyword>
<dbReference type="Proteomes" id="UP001301731">
    <property type="component" value="Chromosome"/>
</dbReference>
<feature type="transmembrane region" description="Helical" evidence="2">
    <location>
        <begin position="212"/>
        <end position="231"/>
    </location>
</feature>
<keyword evidence="4" id="KW-1185">Reference proteome</keyword>